<organism evidence="1 2">
    <name type="scientific">Smallanthus sonchifolius</name>
    <dbReference type="NCBI Taxonomy" id="185202"/>
    <lineage>
        <taxon>Eukaryota</taxon>
        <taxon>Viridiplantae</taxon>
        <taxon>Streptophyta</taxon>
        <taxon>Embryophyta</taxon>
        <taxon>Tracheophyta</taxon>
        <taxon>Spermatophyta</taxon>
        <taxon>Magnoliopsida</taxon>
        <taxon>eudicotyledons</taxon>
        <taxon>Gunneridae</taxon>
        <taxon>Pentapetalae</taxon>
        <taxon>asterids</taxon>
        <taxon>campanulids</taxon>
        <taxon>Asterales</taxon>
        <taxon>Asteraceae</taxon>
        <taxon>Asteroideae</taxon>
        <taxon>Heliantheae alliance</taxon>
        <taxon>Millerieae</taxon>
        <taxon>Smallanthus</taxon>
    </lineage>
</organism>
<evidence type="ECO:0000313" key="1">
    <source>
        <dbReference type="EMBL" id="KAI3806424.1"/>
    </source>
</evidence>
<protein>
    <submittedName>
        <fullName evidence="1">Uncharacterized protein</fullName>
    </submittedName>
</protein>
<gene>
    <name evidence="1" type="ORF">L1987_22329</name>
</gene>
<evidence type="ECO:0000313" key="2">
    <source>
        <dbReference type="Proteomes" id="UP001056120"/>
    </source>
</evidence>
<sequence length="375" mass="41850">MPTPSYWCYRCTRLVRVTDQNAVVCSVCDSGFVEAVESNAPPPEENRRRFPAAAMYMLGSNDRSDLRFRRRGRRNNGEWSPFNPVIVLRSGVDGTDVDSGRGDRGFELYYEDGAGSGLQPLPAMMSELLIESGFDRLLEQLSQIDISGLSRSEHPPASKSAVESMPTIEVSNIHVSKESHCAICIEAFALGAEAREMPCKHIYHSDCILPWLTMRNSCPVCRHELPTDSTESRSNNLERSVTNEEESAAVGLTIWRLPGGGFAVGRFNGGRRATGGERELPVVYTEADGGAGDSSGTPRRIMWESRRNRTRGQSGIQRVFRNIVSFFGRSRQNSNTSNPNSMNRSRSLSSSIFSRIASRRTRTWILEEQNGMPRW</sequence>
<keyword evidence="2" id="KW-1185">Reference proteome</keyword>
<reference evidence="1 2" key="2">
    <citation type="journal article" date="2022" name="Mol. Ecol. Resour.">
        <title>The genomes of chicory, endive, great burdock and yacon provide insights into Asteraceae paleo-polyploidization history and plant inulin production.</title>
        <authorList>
            <person name="Fan W."/>
            <person name="Wang S."/>
            <person name="Wang H."/>
            <person name="Wang A."/>
            <person name="Jiang F."/>
            <person name="Liu H."/>
            <person name="Zhao H."/>
            <person name="Xu D."/>
            <person name="Zhang Y."/>
        </authorList>
    </citation>
    <scope>NUCLEOTIDE SEQUENCE [LARGE SCALE GENOMIC DNA]</scope>
    <source>
        <strain evidence="2">cv. Yunnan</strain>
        <tissue evidence="1">Leaves</tissue>
    </source>
</reference>
<comment type="caution">
    <text evidence="1">The sequence shown here is derived from an EMBL/GenBank/DDBJ whole genome shotgun (WGS) entry which is preliminary data.</text>
</comment>
<dbReference type="EMBL" id="CM042025">
    <property type="protein sequence ID" value="KAI3806424.1"/>
    <property type="molecule type" value="Genomic_DNA"/>
</dbReference>
<reference evidence="2" key="1">
    <citation type="journal article" date="2022" name="Mol. Ecol. Resour.">
        <title>The genomes of chicory, endive, great burdock and yacon provide insights into Asteraceae palaeo-polyploidization history and plant inulin production.</title>
        <authorList>
            <person name="Fan W."/>
            <person name="Wang S."/>
            <person name="Wang H."/>
            <person name="Wang A."/>
            <person name="Jiang F."/>
            <person name="Liu H."/>
            <person name="Zhao H."/>
            <person name="Xu D."/>
            <person name="Zhang Y."/>
        </authorList>
    </citation>
    <scope>NUCLEOTIDE SEQUENCE [LARGE SCALE GENOMIC DNA]</scope>
    <source>
        <strain evidence="2">cv. Yunnan</strain>
    </source>
</reference>
<name>A0ACB9IDU1_9ASTR</name>
<dbReference type="Proteomes" id="UP001056120">
    <property type="component" value="Linkage Group LG08"/>
</dbReference>
<accession>A0ACB9IDU1</accession>
<proteinExistence type="predicted"/>